<reference evidence="2 3" key="1">
    <citation type="submission" date="2019-09" db="EMBL/GenBank/DDBJ databases">
        <title>Phylogeny of genus Pseudoclavibacter and closely related genus.</title>
        <authorList>
            <person name="Li Y."/>
        </authorList>
    </citation>
    <scope>NUCLEOTIDE SEQUENCE [LARGE SCALE GENOMIC DNA]</scope>
    <source>
        <strain evidence="2 3">EGI 60007</strain>
    </source>
</reference>
<dbReference type="Proteomes" id="UP000431744">
    <property type="component" value="Unassembled WGS sequence"/>
</dbReference>
<dbReference type="AlphaFoldDB" id="A0A6H9WQU7"/>
<name>A0A6H9WQU7_9MICO</name>
<dbReference type="OrthoDB" id="3405462at2"/>
<feature type="region of interest" description="Disordered" evidence="1">
    <location>
        <begin position="95"/>
        <end position="119"/>
    </location>
</feature>
<accession>A0A6H9WQU7</accession>
<evidence type="ECO:0000256" key="1">
    <source>
        <dbReference type="SAM" id="MobiDB-lite"/>
    </source>
</evidence>
<evidence type="ECO:0008006" key="4">
    <source>
        <dbReference type="Google" id="ProtNLM"/>
    </source>
</evidence>
<protein>
    <recommendedName>
        <fullName evidence="4">P27 family phage terminase small subunit</fullName>
    </recommendedName>
</protein>
<evidence type="ECO:0000313" key="3">
    <source>
        <dbReference type="Proteomes" id="UP000431744"/>
    </source>
</evidence>
<dbReference type="RefSeq" id="WP_158029610.1">
    <property type="nucleotide sequence ID" value="NZ_BMHG01000001.1"/>
</dbReference>
<gene>
    <name evidence="2" type="ORF">F8O04_12075</name>
</gene>
<dbReference type="EMBL" id="WBJY01000002">
    <property type="protein sequence ID" value="KAB1648415.1"/>
    <property type="molecule type" value="Genomic_DNA"/>
</dbReference>
<proteinExistence type="predicted"/>
<sequence>MAQKRKAPPGLSAAAQKVWRETLQVYDLDEHEYPTLEAACRELTLVARIEDVLKDSKLIVRGSMGQEVANPLLAEVRQHRAAYIAFMKALRLPEGEQAEESPRTEAARKAAQARWNRGA</sequence>
<organism evidence="2 3">
    <name type="scientific">Pseudoclavibacter endophyticus</name>
    <dbReference type="NCBI Taxonomy" id="1778590"/>
    <lineage>
        <taxon>Bacteria</taxon>
        <taxon>Bacillati</taxon>
        <taxon>Actinomycetota</taxon>
        <taxon>Actinomycetes</taxon>
        <taxon>Micrococcales</taxon>
        <taxon>Microbacteriaceae</taxon>
        <taxon>Pseudoclavibacter</taxon>
    </lineage>
</organism>
<keyword evidence="3" id="KW-1185">Reference proteome</keyword>
<evidence type="ECO:0000313" key="2">
    <source>
        <dbReference type="EMBL" id="KAB1648415.1"/>
    </source>
</evidence>
<comment type="caution">
    <text evidence="2">The sequence shown here is derived from an EMBL/GenBank/DDBJ whole genome shotgun (WGS) entry which is preliminary data.</text>
</comment>